<dbReference type="EMBL" id="ABXJ01000028">
    <property type="protein sequence ID" value="EEA91289.1"/>
    <property type="molecule type" value="Genomic_DNA"/>
</dbReference>
<dbReference type="AlphaFoldDB" id="B6G8W0"/>
<evidence type="ECO:0000313" key="3">
    <source>
        <dbReference type="Proteomes" id="UP000003560"/>
    </source>
</evidence>
<name>B6G8W0_9ACTN</name>
<protein>
    <submittedName>
        <fullName evidence="2">Uncharacterized protein</fullName>
    </submittedName>
</protein>
<reference evidence="2 3" key="1">
    <citation type="submission" date="2008-10" db="EMBL/GenBank/DDBJ databases">
        <title>Draft genome sequence of Collinsella stercoris (DSM 13279).</title>
        <authorList>
            <person name="Sudarsanam P."/>
            <person name="Ley R."/>
            <person name="Guruge J."/>
            <person name="Turnbaugh P.J."/>
            <person name="Mahowald M."/>
            <person name="Liep D."/>
            <person name="Gordon J."/>
        </authorList>
    </citation>
    <scope>NUCLEOTIDE SEQUENCE [LARGE SCALE GENOMIC DNA]</scope>
    <source>
        <strain evidence="2 3">DSM 13279</strain>
    </source>
</reference>
<dbReference type="GeneID" id="98002828"/>
<dbReference type="Proteomes" id="UP000003560">
    <property type="component" value="Unassembled WGS sequence"/>
</dbReference>
<organism evidence="2 3">
    <name type="scientific">Collinsella stercoris DSM 13279</name>
    <dbReference type="NCBI Taxonomy" id="445975"/>
    <lineage>
        <taxon>Bacteria</taxon>
        <taxon>Bacillati</taxon>
        <taxon>Actinomycetota</taxon>
        <taxon>Coriobacteriia</taxon>
        <taxon>Coriobacteriales</taxon>
        <taxon>Coriobacteriaceae</taxon>
        <taxon>Collinsella</taxon>
    </lineage>
</organism>
<dbReference type="STRING" id="445975.COLSTE_00501"/>
<proteinExistence type="predicted"/>
<dbReference type="RefSeq" id="WP_006720163.1">
    <property type="nucleotide sequence ID" value="NZ_CP085935.1"/>
</dbReference>
<sequence length="78" mass="8785">MSFELCDYKLAMVLRAAHLSGMAPGEFVNIAIRERLDYLESQMEDKDDGNEEKAAPPEGQGAEWQEGQKRDEDAAKPR</sequence>
<keyword evidence="3" id="KW-1185">Reference proteome</keyword>
<dbReference type="HOGENOM" id="CLU_2615922_0_0_11"/>
<evidence type="ECO:0000256" key="1">
    <source>
        <dbReference type="SAM" id="MobiDB-lite"/>
    </source>
</evidence>
<reference evidence="2 3" key="2">
    <citation type="submission" date="2008-10" db="EMBL/GenBank/DDBJ databases">
        <authorList>
            <person name="Fulton L."/>
            <person name="Clifton S."/>
            <person name="Fulton B."/>
            <person name="Xu J."/>
            <person name="Minx P."/>
            <person name="Pepin K.H."/>
            <person name="Johnson M."/>
            <person name="Thiruvilangam P."/>
            <person name="Bhonagiri V."/>
            <person name="Nash W.E."/>
            <person name="Mardis E.R."/>
            <person name="Wilson R.K."/>
        </authorList>
    </citation>
    <scope>NUCLEOTIDE SEQUENCE [LARGE SCALE GENOMIC DNA]</scope>
    <source>
        <strain evidence="2 3">DSM 13279</strain>
    </source>
</reference>
<feature type="region of interest" description="Disordered" evidence="1">
    <location>
        <begin position="41"/>
        <end position="78"/>
    </location>
</feature>
<feature type="compositionally biased region" description="Basic and acidic residues" evidence="1">
    <location>
        <begin position="66"/>
        <end position="78"/>
    </location>
</feature>
<gene>
    <name evidence="2" type="ORF">COLSTE_00501</name>
</gene>
<comment type="caution">
    <text evidence="2">The sequence shown here is derived from an EMBL/GenBank/DDBJ whole genome shotgun (WGS) entry which is preliminary data.</text>
</comment>
<evidence type="ECO:0000313" key="2">
    <source>
        <dbReference type="EMBL" id="EEA91289.1"/>
    </source>
</evidence>
<accession>B6G8W0</accession>